<keyword evidence="1" id="KW-0812">Transmembrane</keyword>
<keyword evidence="1" id="KW-0472">Membrane</keyword>
<protein>
    <submittedName>
        <fullName evidence="2">Uncharacterized protein</fullName>
    </submittedName>
</protein>
<organism evidence="2 3">
    <name type="scientific">Palleronia caenipelagi</name>
    <dbReference type="NCBI Taxonomy" id="2489174"/>
    <lineage>
        <taxon>Bacteria</taxon>
        <taxon>Pseudomonadati</taxon>
        <taxon>Pseudomonadota</taxon>
        <taxon>Alphaproteobacteria</taxon>
        <taxon>Rhodobacterales</taxon>
        <taxon>Roseobacteraceae</taxon>
        <taxon>Palleronia</taxon>
    </lineage>
</organism>
<name>A0A547Q7A3_9RHOB</name>
<evidence type="ECO:0000313" key="2">
    <source>
        <dbReference type="EMBL" id="TRD22265.1"/>
    </source>
</evidence>
<keyword evidence="1" id="KW-1133">Transmembrane helix</keyword>
<gene>
    <name evidence="2" type="ORF">FEV53_05970</name>
</gene>
<evidence type="ECO:0000256" key="1">
    <source>
        <dbReference type="SAM" id="Phobius"/>
    </source>
</evidence>
<proteinExistence type="predicted"/>
<feature type="transmembrane region" description="Helical" evidence="1">
    <location>
        <begin position="7"/>
        <end position="27"/>
    </location>
</feature>
<sequence length="59" mass="6633">MNSTAETIRLLSFMCMALLVVVIARAFYSGVVIWWQILGLIAGSWGLYWLGGRLPDQDE</sequence>
<reference evidence="2 3" key="1">
    <citation type="submission" date="2019-06" db="EMBL/GenBank/DDBJ databases">
        <title>Paenimaribius caenipelagi gen. nov., sp. nov., isolated from a tidal flat.</title>
        <authorList>
            <person name="Yoon J.-H."/>
        </authorList>
    </citation>
    <scope>NUCLEOTIDE SEQUENCE [LARGE SCALE GENOMIC DNA]</scope>
    <source>
        <strain evidence="2 3">JBTF-M29</strain>
    </source>
</reference>
<dbReference type="AlphaFoldDB" id="A0A547Q7A3"/>
<accession>A0A547Q7A3</accession>
<dbReference type="Proteomes" id="UP000318590">
    <property type="component" value="Unassembled WGS sequence"/>
</dbReference>
<comment type="caution">
    <text evidence="2">The sequence shown here is derived from an EMBL/GenBank/DDBJ whole genome shotgun (WGS) entry which is preliminary data.</text>
</comment>
<feature type="transmembrane region" description="Helical" evidence="1">
    <location>
        <begin position="33"/>
        <end position="51"/>
    </location>
</feature>
<keyword evidence="3" id="KW-1185">Reference proteome</keyword>
<dbReference type="EMBL" id="VFSV01000007">
    <property type="protein sequence ID" value="TRD22265.1"/>
    <property type="molecule type" value="Genomic_DNA"/>
</dbReference>
<evidence type="ECO:0000313" key="3">
    <source>
        <dbReference type="Proteomes" id="UP000318590"/>
    </source>
</evidence>
<dbReference type="RefSeq" id="WP_142833901.1">
    <property type="nucleotide sequence ID" value="NZ_VFSV01000007.1"/>
</dbReference>